<dbReference type="SUPFAM" id="SSF48371">
    <property type="entry name" value="ARM repeat"/>
    <property type="match status" value="1"/>
</dbReference>
<dbReference type="GO" id="GO:0000288">
    <property type="term" value="P:nuclear-transcribed mRNA catabolic process, deadenylation-dependent decay"/>
    <property type="evidence" value="ECO:0007669"/>
    <property type="project" value="TreeGrafter"/>
</dbReference>
<dbReference type="RefSeq" id="XP_015466038.1">
    <property type="nucleotide sequence ID" value="XM_015613135.1"/>
</dbReference>
<evidence type="ECO:0000256" key="3">
    <source>
        <dbReference type="ARBA" id="ARBA00022737"/>
    </source>
</evidence>
<keyword evidence="11" id="KW-1185">Reference proteome</keyword>
<feature type="compositionally biased region" description="Basic and acidic residues" evidence="8">
    <location>
        <begin position="326"/>
        <end position="357"/>
    </location>
</feature>
<dbReference type="Pfam" id="PF00806">
    <property type="entry name" value="PUF"/>
    <property type="match status" value="8"/>
</dbReference>
<evidence type="ECO:0000256" key="7">
    <source>
        <dbReference type="PROSITE-ProRule" id="PRU00317"/>
    </source>
</evidence>
<feature type="compositionally biased region" description="Low complexity" evidence="8">
    <location>
        <begin position="223"/>
        <end position="235"/>
    </location>
</feature>
<dbReference type="AlphaFoldDB" id="A0A0V1PUS6"/>
<dbReference type="Gene3D" id="1.25.10.10">
    <property type="entry name" value="Leucine-rich Repeat Variant"/>
    <property type="match status" value="1"/>
</dbReference>
<feature type="region of interest" description="Disordered" evidence="8">
    <location>
        <begin position="1"/>
        <end position="21"/>
    </location>
</feature>
<dbReference type="PROSITE" id="PS50302">
    <property type="entry name" value="PUM"/>
    <property type="match status" value="8"/>
</dbReference>
<dbReference type="Proteomes" id="UP000054251">
    <property type="component" value="Unassembled WGS sequence"/>
</dbReference>
<keyword evidence="3" id="KW-0677">Repeat</keyword>
<dbReference type="InterPro" id="IPR016024">
    <property type="entry name" value="ARM-type_fold"/>
</dbReference>
<sequence length="826" mass="91381">MSSETIWSNNGTSPIQSSTGANQYRSVLDQVDPEVAKMLANSNSNPMISGDGDSHSRRFSFNDGSDIDGNFFGFKKGSLSAITAPVGTYAGSNNGNNTGPQRINFGTASISGGIASRHPPQDSFLQKFSSVADATRDIELSNNLGKISLDAPNSRRTSFNNTDASNNMTPLGDVGILSTPHGSLNENLNMPVPRTSRHQSISEKIDSYNNSSPIQAGAALSVNSDLNSNSNDQAATMRPPQAPHTFWNPATATSFTPNNSYGYFMENNGLQGAPVPPQNFNPYSRNGPSVPPLSPPPFMIPSPPAQFMDPGLYSMMNYGVSDNLPDSEHRDENDNSDDTKTGDANNRQEAKQKDVTRKAHTPGIGLMNRQAPAGPGFMFQPFNPYSLYQQSSPPVGMSPVNAPPVADAVNSNSGNPSLDDGTPKNVSSTQLGRVSHAAPSNGKRKGNSRNTSSSGKGSNHIYRSPLLEEIRSNFKGKEYFLKDIYGHAVEFTKDQHGSRFIQQKLPESSDEEKEVIFNEIRDISYDLMTDVFGNYVIQKYFEHGSPIQKKILLDCMIGHIYELSLQTFGCRVVQRALEAIDLSGQIQIIEELKDYILVCAKDQNGNHVIQKSIETIPFDRIKFVLESLDNQIYHLSTHPYGCRVIQRLLEHSNAEDRKKILGELNRFIFYLIQDQYGNYVMQHTLERGNPEDREEILKIVLGSVVNFSKHKFASNVIEKCIKFGTLDQRRRILHEVMIGNEDYNVETVSDDSALALMMKDQYANYVIQKLVEGFDAKSDEKKILVVKLRQYLKQISSKNNYGKHLASVEKMIIVAETALVEAEKST</sequence>
<reference evidence="10 11" key="1">
    <citation type="submission" date="2015-11" db="EMBL/GenBank/DDBJ databases">
        <title>The genome of Debaryomyces fabryi.</title>
        <authorList>
            <person name="Tafer H."/>
            <person name="Lopandic K."/>
        </authorList>
    </citation>
    <scope>NUCLEOTIDE SEQUENCE [LARGE SCALE GENOMIC DNA]</scope>
    <source>
        <strain evidence="10 11">CBS 789</strain>
    </source>
</reference>
<feature type="domain" description="PUM-HD" evidence="9">
    <location>
        <begin position="462"/>
        <end position="813"/>
    </location>
</feature>
<feature type="repeat" description="Pumilio" evidence="7">
    <location>
        <begin position="747"/>
        <end position="785"/>
    </location>
</feature>
<dbReference type="PANTHER" id="PTHR12537:SF12">
    <property type="entry name" value="MATERNAL PROTEIN PUMILIO"/>
    <property type="match status" value="1"/>
</dbReference>
<feature type="compositionally biased region" description="Polar residues" evidence="8">
    <location>
        <begin position="448"/>
        <end position="457"/>
    </location>
</feature>
<dbReference type="GO" id="GO:0005737">
    <property type="term" value="C:cytoplasm"/>
    <property type="evidence" value="ECO:0007669"/>
    <property type="project" value="UniProtKB-SubCell"/>
</dbReference>
<feature type="region of interest" description="Disordered" evidence="8">
    <location>
        <begin position="390"/>
        <end position="460"/>
    </location>
</feature>
<dbReference type="GO" id="GO:0003730">
    <property type="term" value="F:mRNA 3'-UTR binding"/>
    <property type="evidence" value="ECO:0007669"/>
    <property type="project" value="TreeGrafter"/>
</dbReference>
<feature type="repeat" description="Pumilio" evidence="7">
    <location>
        <begin position="591"/>
        <end position="626"/>
    </location>
</feature>
<protein>
    <recommendedName>
        <fullName evidence="6">Pumilio homology domain family member 3</fullName>
    </recommendedName>
</protein>
<name>A0A0V1PUS6_9ASCO</name>
<dbReference type="OrthoDB" id="668540at2759"/>
<dbReference type="InterPro" id="IPR033133">
    <property type="entry name" value="PUM-HD"/>
</dbReference>
<feature type="repeat" description="Pumilio" evidence="7">
    <location>
        <begin position="627"/>
        <end position="662"/>
    </location>
</feature>
<evidence type="ECO:0000256" key="6">
    <source>
        <dbReference type="ARBA" id="ARBA00081811"/>
    </source>
</evidence>
<comment type="similarity">
    <text evidence="5">Belongs to the PUF3 family.</text>
</comment>
<dbReference type="InterPro" id="IPR033712">
    <property type="entry name" value="Pumilio_RNA-bd"/>
</dbReference>
<feature type="repeat" description="Pumilio" evidence="7">
    <location>
        <begin position="699"/>
        <end position="734"/>
    </location>
</feature>
<dbReference type="GeneID" id="26841315"/>
<dbReference type="EMBL" id="LMYN01000112">
    <property type="protein sequence ID" value="KRZ99935.1"/>
    <property type="molecule type" value="Genomic_DNA"/>
</dbReference>
<dbReference type="CDD" id="cd07920">
    <property type="entry name" value="Pumilio"/>
    <property type="match status" value="1"/>
</dbReference>
<keyword evidence="2" id="KW-0963">Cytoplasm</keyword>
<dbReference type="SMART" id="SM00025">
    <property type="entry name" value="Pumilio"/>
    <property type="match status" value="8"/>
</dbReference>
<organism evidence="10 11">
    <name type="scientific">Debaryomyces fabryi</name>
    <dbReference type="NCBI Taxonomy" id="58627"/>
    <lineage>
        <taxon>Eukaryota</taxon>
        <taxon>Fungi</taxon>
        <taxon>Dikarya</taxon>
        <taxon>Ascomycota</taxon>
        <taxon>Saccharomycotina</taxon>
        <taxon>Pichiomycetes</taxon>
        <taxon>Debaryomycetaceae</taxon>
        <taxon>Debaryomyces</taxon>
    </lineage>
</organism>
<evidence type="ECO:0000259" key="9">
    <source>
        <dbReference type="PROSITE" id="PS50303"/>
    </source>
</evidence>
<keyword evidence="4" id="KW-0694">RNA-binding</keyword>
<feature type="region of interest" description="Disordered" evidence="8">
    <location>
        <begin position="318"/>
        <end position="372"/>
    </location>
</feature>
<feature type="repeat" description="Pumilio" evidence="7">
    <location>
        <begin position="483"/>
        <end position="518"/>
    </location>
</feature>
<accession>A0A0V1PUS6</accession>
<evidence type="ECO:0000313" key="10">
    <source>
        <dbReference type="EMBL" id="KRZ99935.1"/>
    </source>
</evidence>
<evidence type="ECO:0000256" key="5">
    <source>
        <dbReference type="ARBA" id="ARBA00060736"/>
    </source>
</evidence>
<dbReference type="InterPro" id="IPR001313">
    <property type="entry name" value="Pumilio_RNA-bd_rpt"/>
</dbReference>
<evidence type="ECO:0000256" key="1">
    <source>
        <dbReference type="ARBA" id="ARBA00004496"/>
    </source>
</evidence>
<evidence type="ECO:0000313" key="11">
    <source>
        <dbReference type="Proteomes" id="UP000054251"/>
    </source>
</evidence>
<comment type="subcellular location">
    <subcellularLocation>
        <location evidence="1">Cytoplasm</location>
    </subcellularLocation>
</comment>
<dbReference type="PANTHER" id="PTHR12537">
    <property type="entry name" value="RNA BINDING PROTEIN PUMILIO-RELATED"/>
    <property type="match status" value="1"/>
</dbReference>
<comment type="caution">
    <text evidence="10">The sequence shown here is derived from an EMBL/GenBank/DDBJ whole genome shotgun (WGS) entry which is preliminary data.</text>
</comment>
<gene>
    <name evidence="10" type="ORF">AC631_04306</name>
</gene>
<feature type="region of interest" description="Disordered" evidence="8">
    <location>
        <begin position="269"/>
        <end position="296"/>
    </location>
</feature>
<evidence type="ECO:0000256" key="4">
    <source>
        <dbReference type="ARBA" id="ARBA00022884"/>
    </source>
</evidence>
<feature type="repeat" description="Pumilio" evidence="7">
    <location>
        <begin position="555"/>
        <end position="590"/>
    </location>
</feature>
<evidence type="ECO:0000256" key="2">
    <source>
        <dbReference type="ARBA" id="ARBA00022490"/>
    </source>
</evidence>
<evidence type="ECO:0000256" key="8">
    <source>
        <dbReference type="SAM" id="MobiDB-lite"/>
    </source>
</evidence>
<dbReference type="FunFam" id="1.25.10.10:FF:000004">
    <property type="entry name" value="Pumilio homolog 1 isoform 2"/>
    <property type="match status" value="1"/>
</dbReference>
<feature type="repeat" description="Pumilio" evidence="7">
    <location>
        <begin position="519"/>
        <end position="554"/>
    </location>
</feature>
<feature type="region of interest" description="Disordered" evidence="8">
    <location>
        <begin position="223"/>
        <end position="251"/>
    </location>
</feature>
<dbReference type="InterPro" id="IPR011989">
    <property type="entry name" value="ARM-like"/>
</dbReference>
<feature type="repeat" description="Pumilio" evidence="7">
    <location>
        <begin position="663"/>
        <end position="698"/>
    </location>
</feature>
<proteinExistence type="inferred from homology"/>
<dbReference type="PROSITE" id="PS50303">
    <property type="entry name" value="PUM_HD"/>
    <property type="match status" value="1"/>
</dbReference>